<sequence length="248" mass="29193">MLLTIPYRAQHYVLKDVLDRFKAVLFEFGRGIFPQLMQQEGWIDPEALSIRGFEDILCKYRTWREVYGLYEKQWLSLRHIRNASVHEAAVLDLDRFEELLDDVKDLAYVLEGYEIEALVDGYYGLLARYKEEYIEFLSTHQKKLQDGLNTIEHDRDVALKDLAAMEHEEEDKTKQSEINEKFSQMRQDLTFSCQRIDRDKQNVLTRDLVRYALKSHMRHCLSLEDTVWAAEATKSLAKEYAASTGIRS</sequence>
<name>A0A3M7LXF8_9PLEO</name>
<dbReference type="Proteomes" id="UP000265663">
    <property type="component" value="Unassembled WGS sequence"/>
</dbReference>
<proteinExistence type="predicted"/>
<accession>A0A3M7LXF8</accession>
<organism evidence="1 2">
    <name type="scientific">Pyrenophora seminiperda CCB06</name>
    <dbReference type="NCBI Taxonomy" id="1302712"/>
    <lineage>
        <taxon>Eukaryota</taxon>
        <taxon>Fungi</taxon>
        <taxon>Dikarya</taxon>
        <taxon>Ascomycota</taxon>
        <taxon>Pezizomycotina</taxon>
        <taxon>Dothideomycetes</taxon>
        <taxon>Pleosporomycetidae</taxon>
        <taxon>Pleosporales</taxon>
        <taxon>Pleosporineae</taxon>
        <taxon>Pleosporaceae</taxon>
        <taxon>Pyrenophora</taxon>
    </lineage>
</organism>
<dbReference type="AlphaFoldDB" id="A0A3M7LXF8"/>
<reference evidence="1 2" key="1">
    <citation type="journal article" date="2014" name="PLoS ONE">
        <title>De novo Genome Assembly of the Fungal Plant Pathogen Pyrenophora semeniperda.</title>
        <authorList>
            <person name="Soliai M.M."/>
            <person name="Meyer S.E."/>
            <person name="Udall J.A."/>
            <person name="Elzinga D.E."/>
            <person name="Hermansen R.A."/>
            <person name="Bodily P.M."/>
            <person name="Hart A.A."/>
            <person name="Coleman C.E."/>
        </authorList>
    </citation>
    <scope>NUCLEOTIDE SEQUENCE [LARGE SCALE GENOMIC DNA]</scope>
    <source>
        <strain evidence="1 2">CCB06</strain>
        <tissue evidence="1">Mycelium</tissue>
    </source>
</reference>
<protein>
    <submittedName>
        <fullName evidence="1">Uncharacterized protein</fullName>
    </submittedName>
</protein>
<dbReference type="OrthoDB" id="3692208at2759"/>
<keyword evidence="2" id="KW-1185">Reference proteome</keyword>
<gene>
    <name evidence="1" type="ORF">GMOD_00002190</name>
</gene>
<evidence type="ECO:0000313" key="1">
    <source>
        <dbReference type="EMBL" id="RMZ66822.1"/>
    </source>
</evidence>
<evidence type="ECO:0000313" key="2">
    <source>
        <dbReference type="Proteomes" id="UP000265663"/>
    </source>
</evidence>
<dbReference type="EMBL" id="KE747809">
    <property type="protein sequence ID" value="RMZ66822.1"/>
    <property type="molecule type" value="Genomic_DNA"/>
</dbReference>